<reference evidence="7 8" key="1">
    <citation type="journal article" date="2018" name="Int. J. Syst. Evol. Microbiol.">
        <title>Mesosutterella multiformis gen. nov., sp. nov., a member of the family Sutterellaceae and Sutterella megalosphaeroides sp. nov., isolated from human faeces.</title>
        <authorList>
            <person name="Sakamoto M."/>
            <person name="Ikeyama N."/>
            <person name="Kunihiro T."/>
            <person name="Iino T."/>
            <person name="Yuki M."/>
            <person name="Ohkuma M."/>
        </authorList>
    </citation>
    <scope>NUCLEOTIDE SEQUENCE [LARGE SCALE GENOMIC DNA]</scope>
    <source>
        <strain evidence="7 8">6FBBBH3</strain>
    </source>
</reference>
<dbReference type="OrthoDB" id="5687299at2"/>
<protein>
    <recommendedName>
        <fullName evidence="1">Isoaspartyl dipeptidase</fullName>
        <ecNumber evidence="1">3.4.19.-</ecNumber>
    </recommendedName>
</protein>
<feature type="binding site" evidence="3">
    <location>
        <begin position="67"/>
        <end position="69"/>
    </location>
    <ligand>
        <name>substrate</name>
    </ligand>
</feature>
<evidence type="ECO:0000256" key="2">
    <source>
        <dbReference type="PIRSR" id="PIRSR001238-1"/>
    </source>
</evidence>
<dbReference type="InterPro" id="IPR010229">
    <property type="entry name" value="Pept_M38_dipep"/>
</dbReference>
<feature type="binding site" evidence="3">
    <location>
        <position position="224"/>
    </location>
    <ligand>
        <name>substrate</name>
    </ligand>
</feature>
<feature type="binding site" description="via carbamate group" evidence="4">
    <location>
        <position position="154"/>
    </location>
    <ligand>
        <name>Zn(2+)</name>
        <dbReference type="ChEBI" id="CHEBI:29105"/>
        <label>1</label>
        <note>catalytic</note>
    </ligand>
</feature>
<keyword evidence="8" id="KW-1185">Reference proteome</keyword>
<dbReference type="GO" id="GO:0008237">
    <property type="term" value="F:metallopeptidase activity"/>
    <property type="evidence" value="ECO:0007669"/>
    <property type="project" value="UniProtKB-KW"/>
</dbReference>
<feature type="binding site" evidence="3">
    <location>
        <position position="98"/>
    </location>
    <ligand>
        <name>substrate</name>
    </ligand>
</feature>
<comment type="PTM">
    <text evidence="1">Carboxylation allows a single lysine to coordinate two zinc ions.</text>
</comment>
<proteinExistence type="inferred from homology"/>
<feature type="active site" description="Proton acceptor" evidence="2">
    <location>
        <position position="277"/>
    </location>
</feature>
<feature type="binding site" evidence="4">
    <location>
        <position position="62"/>
    </location>
    <ligand>
        <name>Zn(2+)</name>
        <dbReference type="ChEBI" id="CHEBI:29105"/>
        <label>1</label>
        <note>catalytic</note>
    </ligand>
</feature>
<dbReference type="InterPro" id="IPR011059">
    <property type="entry name" value="Metal-dep_hydrolase_composite"/>
</dbReference>
<feature type="binding site" evidence="4">
    <location>
        <position position="193"/>
    </location>
    <ligand>
        <name>Zn(2+)</name>
        <dbReference type="ChEBI" id="CHEBI:29105"/>
        <label>2</label>
        <note>catalytic</note>
    </ligand>
</feature>
<keyword evidence="1" id="KW-0482">Metalloprotease</keyword>
<keyword evidence="1 4" id="KW-0862">Zinc</keyword>
<name>A0A2Z6IDP5_9BURK</name>
<dbReference type="InterPro" id="IPR032466">
    <property type="entry name" value="Metal_Hydrolase"/>
</dbReference>
<dbReference type="SUPFAM" id="SSF51556">
    <property type="entry name" value="Metallo-dependent hydrolases"/>
    <property type="match status" value="1"/>
</dbReference>
<feature type="binding site" evidence="3">
    <location>
        <position position="129"/>
    </location>
    <ligand>
        <name>substrate</name>
    </ligand>
</feature>
<evidence type="ECO:0000256" key="1">
    <source>
        <dbReference type="PIRNR" id="PIRNR001238"/>
    </source>
</evidence>
<keyword evidence="1" id="KW-0645">Protease</keyword>
<accession>A0A2Z6IDP5</accession>
<keyword evidence="1" id="KW-0378">Hydrolase</keyword>
<evidence type="ECO:0000256" key="5">
    <source>
        <dbReference type="PIRSR" id="PIRSR001238-50"/>
    </source>
</evidence>
<dbReference type="GO" id="GO:0006508">
    <property type="term" value="P:proteolysis"/>
    <property type="evidence" value="ECO:0007669"/>
    <property type="project" value="UniProtKB-KW"/>
</dbReference>
<evidence type="ECO:0000259" key="6">
    <source>
        <dbReference type="Pfam" id="PF01979"/>
    </source>
</evidence>
<comment type="subcellular location">
    <subcellularLocation>
        <location evidence="1">Cytoplasm</location>
    </subcellularLocation>
</comment>
<dbReference type="InterPro" id="IPR006680">
    <property type="entry name" value="Amidohydro-rel"/>
</dbReference>
<dbReference type="Gene3D" id="3.20.20.140">
    <property type="entry name" value="Metal-dependent hydrolases"/>
    <property type="match status" value="1"/>
</dbReference>
<gene>
    <name evidence="7" type="primary">iadA_2</name>
    <name evidence="7" type="ORF">SUTMEG_16080</name>
</gene>
<feature type="binding site" evidence="4">
    <location>
        <position position="60"/>
    </location>
    <ligand>
        <name>Zn(2+)</name>
        <dbReference type="ChEBI" id="CHEBI:29105"/>
        <label>1</label>
        <note>catalytic</note>
    </ligand>
</feature>
<dbReference type="SUPFAM" id="SSF51338">
    <property type="entry name" value="Composite domain of metallo-dependent hydrolases"/>
    <property type="match status" value="1"/>
</dbReference>
<organism evidence="7 8">
    <name type="scientific">Sutterella megalosphaeroides</name>
    <dbReference type="NCBI Taxonomy" id="2494234"/>
    <lineage>
        <taxon>Bacteria</taxon>
        <taxon>Pseudomonadati</taxon>
        <taxon>Pseudomonadota</taxon>
        <taxon>Betaproteobacteria</taxon>
        <taxon>Burkholderiales</taxon>
        <taxon>Sutterellaceae</taxon>
        <taxon>Sutterella</taxon>
    </lineage>
</organism>
<dbReference type="NCBIfam" id="TIGR01975">
    <property type="entry name" value="isoAsp_dipep"/>
    <property type="match status" value="1"/>
</dbReference>
<feature type="binding site" evidence="3">
    <location>
        <position position="281"/>
    </location>
    <ligand>
        <name>substrate</name>
    </ligand>
</feature>
<comment type="cofactor">
    <cofactor evidence="1 4">
        <name>Zn(2+)</name>
        <dbReference type="ChEBI" id="CHEBI:29105"/>
    </cofactor>
    <text evidence="1 4">Binds 2 Zn(2+) ions per subunit.</text>
</comment>
<sequence>MALLIKNARVFAPNDLGRQNVLMVGEQIAAIGPDLTCDLPDLETIDASGRILTPGFFDQHIHVTGGGGEGGPATRTPELVLSELIKSGTTSVVGVSGTDFTTRSIPNLLAKVRALKTEGVSAWMYTSNYRYPATTLTDSVANDLFFVPEVLGVKIALGDHRSSFPTTQQVLALLADIRVGGMIAGKTGFLHIHLGNIPGAFAMFDEIVARGFPIRHIRPTHCGRIRHVFDAAVEFALKGGHIDITTGASCCFDNASLAVLAALEAGVDPKLITLSTDGHGSVPRFNEKGEMAGLGVGGVEGNLLAFKRLVGDYGMAIEKALPFVTSNVASALGLADQGVVAKGACGNACLFTEDFTLTDVVARGRVMMRDGEVVVKGTFEE</sequence>
<dbReference type="PIRSF" id="PIRSF001238">
    <property type="entry name" value="IadA"/>
    <property type="match status" value="1"/>
</dbReference>
<dbReference type="PANTHER" id="PTHR11647:SF1">
    <property type="entry name" value="COLLAPSIN RESPONSE MEDIATOR PROTEIN"/>
    <property type="match status" value="1"/>
</dbReference>
<dbReference type="RefSeq" id="WP_120177296.1">
    <property type="nucleotide sequence ID" value="NZ_AP018786.1"/>
</dbReference>
<dbReference type="AlphaFoldDB" id="A0A2Z6IDP5"/>
<evidence type="ECO:0000313" key="8">
    <source>
        <dbReference type="Proteomes" id="UP000271003"/>
    </source>
</evidence>
<feature type="binding site" evidence="4">
    <location>
        <position position="221"/>
    </location>
    <ligand>
        <name>Zn(2+)</name>
        <dbReference type="ChEBI" id="CHEBI:29105"/>
        <label>2</label>
        <note>catalytic</note>
    </ligand>
</feature>
<dbReference type="GO" id="GO:0016810">
    <property type="term" value="F:hydrolase activity, acting on carbon-nitrogen (but not peptide) bonds"/>
    <property type="evidence" value="ECO:0007669"/>
    <property type="project" value="InterPro"/>
</dbReference>
<comment type="function">
    <text evidence="1">Catalyzes the hydrolytic cleavage of a subset of L-isoaspartyl (L-beta-aspartyl) dipeptides. Used to degrade proteins damaged by L-isoaspartyl residues formation.</text>
</comment>
<feature type="binding site" description="via carbamate group" evidence="4">
    <location>
        <position position="154"/>
    </location>
    <ligand>
        <name>Zn(2+)</name>
        <dbReference type="ChEBI" id="CHEBI:29105"/>
        <label>2</label>
        <note>catalytic</note>
    </ligand>
</feature>
<dbReference type="Gene3D" id="2.30.40.10">
    <property type="entry name" value="Urease, subunit C, domain 1"/>
    <property type="match status" value="1"/>
</dbReference>
<dbReference type="GO" id="GO:0046872">
    <property type="term" value="F:metal ion binding"/>
    <property type="evidence" value="ECO:0007669"/>
    <property type="project" value="UniProtKB-KW"/>
</dbReference>
<dbReference type="Pfam" id="PF01979">
    <property type="entry name" value="Amidohydro_1"/>
    <property type="match status" value="1"/>
</dbReference>
<evidence type="ECO:0000256" key="4">
    <source>
        <dbReference type="PIRSR" id="PIRSR001238-3"/>
    </source>
</evidence>
<feature type="modified residue" description="N6-carboxylysine" evidence="5">
    <location>
        <position position="154"/>
    </location>
</feature>
<keyword evidence="1 4" id="KW-0479">Metal-binding</keyword>
<comment type="PTM">
    <text evidence="5">Carbamylation allows a single lysine to coordinate two zinc ions.</text>
</comment>
<dbReference type="EC" id="3.4.19.-" evidence="1"/>
<feature type="domain" description="Amidohydrolase-related" evidence="6">
    <location>
        <begin position="51"/>
        <end position="366"/>
    </location>
</feature>
<feature type="binding site" evidence="3">
    <location>
        <position position="161"/>
    </location>
    <ligand>
        <name>substrate</name>
    </ligand>
</feature>
<feature type="binding site" evidence="4">
    <location>
        <position position="277"/>
    </location>
    <ligand>
        <name>Zn(2+)</name>
        <dbReference type="ChEBI" id="CHEBI:29105"/>
        <label>1</label>
        <note>catalytic</note>
    </ligand>
</feature>
<dbReference type="InterPro" id="IPR050378">
    <property type="entry name" value="Metallo-dep_Hydrolases_sf"/>
</dbReference>
<dbReference type="KEGG" id="sutt:SUTMEG_16080"/>
<dbReference type="PANTHER" id="PTHR11647">
    <property type="entry name" value="HYDRANTOINASE/DIHYDROPYRIMIDINASE FAMILY MEMBER"/>
    <property type="match status" value="1"/>
</dbReference>
<comment type="similarity">
    <text evidence="1">Belongs to the peptidase M38 family.</text>
</comment>
<evidence type="ECO:0000313" key="7">
    <source>
        <dbReference type="EMBL" id="BBF23717.1"/>
    </source>
</evidence>
<dbReference type="EMBL" id="AP018786">
    <property type="protein sequence ID" value="BBF23717.1"/>
    <property type="molecule type" value="Genomic_DNA"/>
</dbReference>
<dbReference type="Proteomes" id="UP000271003">
    <property type="component" value="Chromosome"/>
</dbReference>
<evidence type="ECO:0000256" key="3">
    <source>
        <dbReference type="PIRSR" id="PIRSR001238-2"/>
    </source>
</evidence>
<dbReference type="GO" id="GO:0005737">
    <property type="term" value="C:cytoplasm"/>
    <property type="evidence" value="ECO:0007669"/>
    <property type="project" value="UniProtKB-SubCell"/>
</dbReference>
<dbReference type="GO" id="GO:0008798">
    <property type="term" value="F:beta-aspartyl-peptidase activity"/>
    <property type="evidence" value="ECO:0007669"/>
    <property type="project" value="InterPro"/>
</dbReference>